<dbReference type="Proteomes" id="UP000593562">
    <property type="component" value="Unassembled WGS sequence"/>
</dbReference>
<keyword evidence="1" id="KW-0812">Transmembrane</keyword>
<proteinExistence type="predicted"/>
<keyword evidence="5" id="KW-1185">Reference proteome</keyword>
<dbReference type="EMBL" id="JAAARO010000016">
    <property type="protein sequence ID" value="KAF5733812.1"/>
    <property type="molecule type" value="Genomic_DNA"/>
</dbReference>
<sequence>MNDYGISYGSLWLCRLEKVNMRNLHSQAKISGTIVTVEGAMLITLIKGPMLNLPWQKDIIVVKNLQLQQLNKTPIKGALMITVGCFCWQLH</sequence>
<evidence type="ECO:0000256" key="3">
    <source>
        <dbReference type="ARBA" id="ARBA00023136"/>
    </source>
</evidence>
<dbReference type="GO" id="GO:0022857">
    <property type="term" value="F:transmembrane transporter activity"/>
    <property type="evidence" value="ECO:0007669"/>
    <property type="project" value="InterPro"/>
</dbReference>
<accession>A0A7J7CIB7</accession>
<name>A0A7J7CIB7_TRIWF</name>
<evidence type="ECO:0000256" key="2">
    <source>
        <dbReference type="ARBA" id="ARBA00022989"/>
    </source>
</evidence>
<evidence type="ECO:0000256" key="1">
    <source>
        <dbReference type="ARBA" id="ARBA00022692"/>
    </source>
</evidence>
<keyword evidence="2" id="KW-1133">Transmembrane helix</keyword>
<dbReference type="GO" id="GO:0016020">
    <property type="term" value="C:membrane"/>
    <property type="evidence" value="ECO:0007669"/>
    <property type="project" value="InterPro"/>
</dbReference>
<dbReference type="InterPro" id="IPR030184">
    <property type="entry name" value="WAT1-related"/>
</dbReference>
<dbReference type="PANTHER" id="PTHR31218">
    <property type="entry name" value="WAT1-RELATED PROTEIN"/>
    <property type="match status" value="1"/>
</dbReference>
<gene>
    <name evidence="4" type="ORF">HS088_TW16G00252</name>
</gene>
<protein>
    <submittedName>
        <fullName evidence="4">WAT1-related protein</fullName>
    </submittedName>
</protein>
<keyword evidence="3" id="KW-0472">Membrane</keyword>
<reference evidence="4 5" key="1">
    <citation type="journal article" date="2020" name="Nat. Commun.">
        <title>Genome of Tripterygium wilfordii and identification of cytochrome P450 involved in triptolide biosynthesis.</title>
        <authorList>
            <person name="Tu L."/>
            <person name="Su P."/>
            <person name="Zhang Z."/>
            <person name="Gao L."/>
            <person name="Wang J."/>
            <person name="Hu T."/>
            <person name="Zhou J."/>
            <person name="Zhang Y."/>
            <person name="Zhao Y."/>
            <person name="Liu Y."/>
            <person name="Song Y."/>
            <person name="Tong Y."/>
            <person name="Lu Y."/>
            <person name="Yang J."/>
            <person name="Xu C."/>
            <person name="Jia M."/>
            <person name="Peters R.J."/>
            <person name="Huang L."/>
            <person name="Gao W."/>
        </authorList>
    </citation>
    <scope>NUCLEOTIDE SEQUENCE [LARGE SCALE GENOMIC DNA]</scope>
    <source>
        <strain evidence="5">cv. XIE 37</strain>
        <tissue evidence="4">Leaf</tissue>
    </source>
</reference>
<organism evidence="4 5">
    <name type="scientific">Tripterygium wilfordii</name>
    <name type="common">Thunder God vine</name>
    <dbReference type="NCBI Taxonomy" id="458696"/>
    <lineage>
        <taxon>Eukaryota</taxon>
        <taxon>Viridiplantae</taxon>
        <taxon>Streptophyta</taxon>
        <taxon>Embryophyta</taxon>
        <taxon>Tracheophyta</taxon>
        <taxon>Spermatophyta</taxon>
        <taxon>Magnoliopsida</taxon>
        <taxon>eudicotyledons</taxon>
        <taxon>Gunneridae</taxon>
        <taxon>Pentapetalae</taxon>
        <taxon>rosids</taxon>
        <taxon>fabids</taxon>
        <taxon>Celastrales</taxon>
        <taxon>Celastraceae</taxon>
        <taxon>Tripterygium</taxon>
    </lineage>
</organism>
<dbReference type="InParanoid" id="A0A7J7CIB7"/>
<dbReference type="AlphaFoldDB" id="A0A7J7CIB7"/>
<comment type="caution">
    <text evidence="4">The sequence shown here is derived from an EMBL/GenBank/DDBJ whole genome shotgun (WGS) entry which is preliminary data.</text>
</comment>
<evidence type="ECO:0000313" key="4">
    <source>
        <dbReference type="EMBL" id="KAF5733812.1"/>
    </source>
</evidence>
<evidence type="ECO:0000313" key="5">
    <source>
        <dbReference type="Proteomes" id="UP000593562"/>
    </source>
</evidence>